<dbReference type="RefSeq" id="WP_380117976.1">
    <property type="nucleotide sequence ID" value="NZ_JBHSIU010000030.1"/>
</dbReference>
<evidence type="ECO:0000256" key="1">
    <source>
        <dbReference type="ARBA" id="ARBA00022801"/>
    </source>
</evidence>
<name>A0ABV9W013_9ACTN</name>
<feature type="domain" description="PPM-type phosphatase" evidence="2">
    <location>
        <begin position="175"/>
        <end position="390"/>
    </location>
</feature>
<dbReference type="PANTHER" id="PTHR43156">
    <property type="entry name" value="STAGE II SPORULATION PROTEIN E-RELATED"/>
    <property type="match status" value="1"/>
</dbReference>
<proteinExistence type="predicted"/>
<keyword evidence="1 3" id="KW-0378">Hydrolase</keyword>
<dbReference type="SUPFAM" id="SSF81606">
    <property type="entry name" value="PP2C-like"/>
    <property type="match status" value="1"/>
</dbReference>
<comment type="caution">
    <text evidence="3">The sequence shown here is derived from an EMBL/GenBank/DDBJ whole genome shotgun (WGS) entry which is preliminary data.</text>
</comment>
<dbReference type="GO" id="GO:0004722">
    <property type="term" value="F:protein serine/threonine phosphatase activity"/>
    <property type="evidence" value="ECO:0007669"/>
    <property type="project" value="UniProtKB-EC"/>
</dbReference>
<dbReference type="Pfam" id="PF07228">
    <property type="entry name" value="SpoIIE"/>
    <property type="match status" value="1"/>
</dbReference>
<dbReference type="EC" id="3.1.3.16" evidence="3"/>
<evidence type="ECO:0000313" key="4">
    <source>
        <dbReference type="Proteomes" id="UP001595912"/>
    </source>
</evidence>
<evidence type="ECO:0000259" key="2">
    <source>
        <dbReference type="SMART" id="SM00331"/>
    </source>
</evidence>
<dbReference type="PANTHER" id="PTHR43156:SF2">
    <property type="entry name" value="STAGE II SPORULATION PROTEIN E"/>
    <property type="match status" value="1"/>
</dbReference>
<dbReference type="Gene3D" id="3.60.40.10">
    <property type="entry name" value="PPM-type phosphatase domain"/>
    <property type="match status" value="1"/>
</dbReference>
<dbReference type="Proteomes" id="UP001595912">
    <property type="component" value="Unassembled WGS sequence"/>
</dbReference>
<dbReference type="InterPro" id="IPR036457">
    <property type="entry name" value="PPM-type-like_dom_sf"/>
</dbReference>
<protein>
    <submittedName>
        <fullName evidence="3">PP2C family protein-serine/threonine phosphatase</fullName>
        <ecNumber evidence="3">3.1.3.16</ecNumber>
    </submittedName>
</protein>
<evidence type="ECO:0000313" key="3">
    <source>
        <dbReference type="EMBL" id="MFC5001205.1"/>
    </source>
</evidence>
<dbReference type="InterPro" id="IPR001932">
    <property type="entry name" value="PPM-type_phosphatase-like_dom"/>
</dbReference>
<dbReference type="EMBL" id="JBHSIU010000030">
    <property type="protein sequence ID" value="MFC5001205.1"/>
    <property type="molecule type" value="Genomic_DNA"/>
</dbReference>
<dbReference type="InterPro" id="IPR052016">
    <property type="entry name" value="Bact_Sigma-Reg"/>
</dbReference>
<keyword evidence="4" id="KW-1185">Reference proteome</keyword>
<gene>
    <name evidence="3" type="ORF">ACFPIJ_25615</name>
</gene>
<reference evidence="4" key="1">
    <citation type="journal article" date="2019" name="Int. J. Syst. Evol. Microbiol.">
        <title>The Global Catalogue of Microorganisms (GCM) 10K type strain sequencing project: providing services to taxonomists for standard genome sequencing and annotation.</title>
        <authorList>
            <consortium name="The Broad Institute Genomics Platform"/>
            <consortium name="The Broad Institute Genome Sequencing Center for Infectious Disease"/>
            <person name="Wu L."/>
            <person name="Ma J."/>
        </authorList>
    </citation>
    <scope>NUCLEOTIDE SEQUENCE [LARGE SCALE GENOMIC DNA]</scope>
    <source>
        <strain evidence="4">CGMCC 4.7152</strain>
    </source>
</reference>
<organism evidence="3 4">
    <name type="scientific">Dactylosporangium cerinum</name>
    <dbReference type="NCBI Taxonomy" id="1434730"/>
    <lineage>
        <taxon>Bacteria</taxon>
        <taxon>Bacillati</taxon>
        <taxon>Actinomycetota</taxon>
        <taxon>Actinomycetes</taxon>
        <taxon>Micromonosporales</taxon>
        <taxon>Micromonosporaceae</taxon>
        <taxon>Dactylosporangium</taxon>
    </lineage>
</organism>
<dbReference type="SMART" id="SM00331">
    <property type="entry name" value="PP2C_SIG"/>
    <property type="match status" value="1"/>
</dbReference>
<sequence length="411" mass="43410">MAATVEARWLEAFSAILDGSHLFQPDGLATAVDEALAPLGIGATIYLVDEEQRTLRPVPRPGRPLPAPQPLEATPAGRAFALVTSAPTAGGGWCVPMVNGTDRLGVVEFAVAADEAQLRDGSLRARCETVAGLIGHLVTVTSHKGDFLAQVRRTRPMTPGAELLRQLMPPLTSACERMVISAILEPCYDVGGDGFDYAIDGARARIVILDAVGHGLAASLASGVAMSAMRAVRRAGGDLRDQARAADTALTEQFPDSRFVTAVLAELDLDAGRLRYINAGHPRPLLLRTGRVVRDLAAGRRMPLGLHDDVEVAEEDLEGGDRLLLYTDGVTEARDADGDEFGVDRLIDLVDRHAGSGLPAPETLRRLARAVAEHQGGAPADDATLVLAEWSPVAARRSAPYSDRSAVAAAP</sequence>
<accession>A0ABV9W013</accession>